<evidence type="ECO:0000259" key="1">
    <source>
        <dbReference type="Pfam" id="PF07238"/>
    </source>
</evidence>
<name>A0A3D9FCP1_9SPHN</name>
<evidence type="ECO:0000313" key="2">
    <source>
        <dbReference type="EMBL" id="RED15513.1"/>
    </source>
</evidence>
<feature type="domain" description="PilZ" evidence="1">
    <location>
        <begin position="14"/>
        <end position="96"/>
    </location>
</feature>
<dbReference type="InterPro" id="IPR009875">
    <property type="entry name" value="PilZ_domain"/>
</dbReference>
<proteinExistence type="predicted"/>
<dbReference type="EMBL" id="QRDP01000004">
    <property type="protein sequence ID" value="RED15513.1"/>
    <property type="molecule type" value="Genomic_DNA"/>
</dbReference>
<organism evidence="2 3">
    <name type="scientific">Parasphingopyxis lamellibrachiae</name>
    <dbReference type="NCBI Taxonomy" id="680125"/>
    <lineage>
        <taxon>Bacteria</taxon>
        <taxon>Pseudomonadati</taxon>
        <taxon>Pseudomonadota</taxon>
        <taxon>Alphaproteobacteria</taxon>
        <taxon>Sphingomonadales</taxon>
        <taxon>Sphingomonadaceae</taxon>
        <taxon>Parasphingopyxis</taxon>
    </lineage>
</organism>
<comment type="caution">
    <text evidence="2">The sequence shown here is derived from an EMBL/GenBank/DDBJ whole genome shotgun (WGS) entry which is preliminary data.</text>
</comment>
<evidence type="ECO:0000313" key="3">
    <source>
        <dbReference type="Proteomes" id="UP000256310"/>
    </source>
</evidence>
<reference evidence="2 3" key="1">
    <citation type="submission" date="2018-07" db="EMBL/GenBank/DDBJ databases">
        <title>Genomic Encyclopedia of Type Strains, Phase IV (KMG-IV): sequencing the most valuable type-strain genomes for metagenomic binning, comparative biology and taxonomic classification.</title>
        <authorList>
            <person name="Goeker M."/>
        </authorList>
    </citation>
    <scope>NUCLEOTIDE SEQUENCE [LARGE SCALE GENOMIC DNA]</scope>
    <source>
        <strain evidence="2 3">DSM 26725</strain>
    </source>
</reference>
<keyword evidence="3" id="KW-1185">Reference proteome</keyword>
<dbReference type="RefSeq" id="WP_116235026.1">
    <property type="nucleotide sequence ID" value="NZ_QRDP01000004.1"/>
</dbReference>
<dbReference type="OrthoDB" id="9806898at2"/>
<dbReference type="Proteomes" id="UP000256310">
    <property type="component" value="Unassembled WGS sequence"/>
</dbReference>
<dbReference type="SUPFAM" id="SSF141371">
    <property type="entry name" value="PilZ domain-like"/>
    <property type="match status" value="1"/>
</dbReference>
<accession>A0A3D9FCP1</accession>
<dbReference type="GO" id="GO:0035438">
    <property type="term" value="F:cyclic-di-GMP binding"/>
    <property type="evidence" value="ECO:0007669"/>
    <property type="project" value="InterPro"/>
</dbReference>
<gene>
    <name evidence="2" type="ORF">DFR46_0508</name>
</gene>
<protein>
    <submittedName>
        <fullName evidence="2">PilZ domain-containing protein</fullName>
    </submittedName>
</protein>
<sequence>MNAQPLAQHIFDVEKRRAARDAVSIRAELHEPGEDGHEILVGNLSPFGFMAISPKAYREGTLVRLNLPLIGEVNARIVWSLSDRIGAEFIRPFDASGYRQKLDSTPKKAHNDDG</sequence>
<dbReference type="AlphaFoldDB" id="A0A3D9FCP1"/>
<dbReference type="Pfam" id="PF07238">
    <property type="entry name" value="PilZ"/>
    <property type="match status" value="1"/>
</dbReference>